<dbReference type="AlphaFoldDB" id="A0A3S0HB13"/>
<name>A0A3S0HB13_9BACT</name>
<protein>
    <submittedName>
        <fullName evidence="2">Uncharacterized protein</fullName>
    </submittedName>
</protein>
<dbReference type="Proteomes" id="UP000282184">
    <property type="component" value="Unassembled WGS sequence"/>
</dbReference>
<feature type="region of interest" description="Disordered" evidence="1">
    <location>
        <begin position="24"/>
        <end position="50"/>
    </location>
</feature>
<proteinExistence type="predicted"/>
<accession>A0A3S0HB13</accession>
<dbReference type="OrthoDB" id="880022at2"/>
<reference evidence="2 3" key="1">
    <citation type="submission" date="2018-12" db="EMBL/GenBank/DDBJ databases">
        <title>Hymenobacter gummosus sp. nov., isolated from a spring.</title>
        <authorList>
            <person name="Nie L."/>
        </authorList>
    </citation>
    <scope>NUCLEOTIDE SEQUENCE [LARGE SCALE GENOMIC DNA]</scope>
    <source>
        <strain evidence="2 3">KCTC 52166</strain>
    </source>
</reference>
<dbReference type="RefSeq" id="WP_126692571.1">
    <property type="nucleotide sequence ID" value="NZ_RXOF01000003.1"/>
</dbReference>
<evidence type="ECO:0000313" key="2">
    <source>
        <dbReference type="EMBL" id="RTQ51679.1"/>
    </source>
</evidence>
<gene>
    <name evidence="2" type="ORF">EJV47_07740</name>
</gene>
<organism evidence="2 3">
    <name type="scientific">Hymenobacter gummosus</name>
    <dbReference type="NCBI Taxonomy" id="1776032"/>
    <lineage>
        <taxon>Bacteria</taxon>
        <taxon>Pseudomonadati</taxon>
        <taxon>Bacteroidota</taxon>
        <taxon>Cytophagia</taxon>
        <taxon>Cytophagales</taxon>
        <taxon>Hymenobacteraceae</taxon>
        <taxon>Hymenobacter</taxon>
    </lineage>
</organism>
<evidence type="ECO:0000256" key="1">
    <source>
        <dbReference type="SAM" id="MobiDB-lite"/>
    </source>
</evidence>
<dbReference type="PROSITE" id="PS51257">
    <property type="entry name" value="PROKAR_LIPOPROTEIN"/>
    <property type="match status" value="1"/>
</dbReference>
<sequence>MKPVSALVLSLGLLAACQRTPDANKPSVSAAAAPRTAAVTPAPTPARPTPDEALVQAAAPAPEMTAFLKKYDVSSLWTLEPEESPYGEVLNGFFGPDKYRIEFVFTSVERDTLQPHVFRVRGKDRFKKVITPFEGVIVLEQLADQPALSEAKKKEYAAHGYDFTGYPNSYSAIGHFVLREDASQGKAGEFRGDVALDFRVDEDGKIQPYAVDANTPSKEANVLLTGNWTSYATGQRKPLVLVSDIFSYGREVFSEFVVGERDVDFNPKYAKLGWDSYWENDEWWADAPKTASL</sequence>
<keyword evidence="3" id="KW-1185">Reference proteome</keyword>
<comment type="caution">
    <text evidence="2">The sequence shown here is derived from an EMBL/GenBank/DDBJ whole genome shotgun (WGS) entry which is preliminary data.</text>
</comment>
<evidence type="ECO:0000313" key="3">
    <source>
        <dbReference type="Proteomes" id="UP000282184"/>
    </source>
</evidence>
<dbReference type="EMBL" id="RXOF01000003">
    <property type="protein sequence ID" value="RTQ51679.1"/>
    <property type="molecule type" value="Genomic_DNA"/>
</dbReference>
<feature type="compositionally biased region" description="Low complexity" evidence="1">
    <location>
        <begin position="26"/>
        <end position="41"/>
    </location>
</feature>